<feature type="transmembrane region" description="Helical" evidence="1">
    <location>
        <begin position="12"/>
        <end position="33"/>
    </location>
</feature>
<gene>
    <name evidence="2" type="ORF">QNM18_22810</name>
</gene>
<evidence type="ECO:0000256" key="1">
    <source>
        <dbReference type="SAM" id="Phobius"/>
    </source>
</evidence>
<proteinExistence type="predicted"/>
<keyword evidence="1" id="KW-0812">Transmembrane</keyword>
<keyword evidence="1" id="KW-1133">Transmembrane helix</keyword>
<keyword evidence="1" id="KW-0472">Membrane</keyword>
<sequence>MADASKTPNWIMAIAAVASLVLMVTVPVVVHLFNSGAETRRALSDYKTHVAEQYATKGDVRELGDRMERQLEQGFKQIEMLINSRKEK</sequence>
<name>A0ABT7ES55_9GAMM</name>
<reference evidence="2 3" key="1">
    <citation type="submission" date="2023-05" db="EMBL/GenBank/DDBJ databases">
        <title>Pseudoalteromonas ardens sp. nov., Pseudoalteromonas obscura sp. nov., and Pseudoalteromonas umbrosa sp. nov., isolated from the coral Montipora capitata.</title>
        <authorList>
            <person name="Thomas E.M."/>
            <person name="Smith E.M."/>
            <person name="Papke E."/>
            <person name="Shlafstein M.D."/>
            <person name="Oline D.K."/>
            <person name="Videau P."/>
            <person name="Saw J.H."/>
            <person name="Strangman W.K."/>
            <person name="Ushijima B."/>
        </authorList>
    </citation>
    <scope>NUCLEOTIDE SEQUENCE [LARGE SCALE GENOMIC DNA]</scope>
    <source>
        <strain evidence="2 3">P94</strain>
    </source>
</reference>
<protein>
    <submittedName>
        <fullName evidence="2">Uncharacterized protein</fullName>
    </submittedName>
</protein>
<evidence type="ECO:0000313" key="2">
    <source>
        <dbReference type="EMBL" id="MDK2597900.1"/>
    </source>
</evidence>
<dbReference type="Proteomes" id="UP001231915">
    <property type="component" value="Unassembled WGS sequence"/>
</dbReference>
<comment type="caution">
    <text evidence="2">The sequence shown here is derived from an EMBL/GenBank/DDBJ whole genome shotgun (WGS) entry which is preliminary data.</text>
</comment>
<organism evidence="2 3">
    <name type="scientific">Pseudoalteromonas obscura</name>
    <dbReference type="NCBI Taxonomy" id="3048491"/>
    <lineage>
        <taxon>Bacteria</taxon>
        <taxon>Pseudomonadati</taxon>
        <taxon>Pseudomonadota</taxon>
        <taxon>Gammaproteobacteria</taxon>
        <taxon>Alteromonadales</taxon>
        <taxon>Pseudoalteromonadaceae</taxon>
        <taxon>Pseudoalteromonas</taxon>
    </lineage>
</organism>
<accession>A0ABT7ES55</accession>
<dbReference type="EMBL" id="JASJUT010000013">
    <property type="protein sequence ID" value="MDK2597900.1"/>
    <property type="molecule type" value="Genomic_DNA"/>
</dbReference>
<dbReference type="RefSeq" id="WP_284138530.1">
    <property type="nucleotide sequence ID" value="NZ_JASJUT010000013.1"/>
</dbReference>
<keyword evidence="3" id="KW-1185">Reference proteome</keyword>
<evidence type="ECO:0000313" key="3">
    <source>
        <dbReference type="Proteomes" id="UP001231915"/>
    </source>
</evidence>